<name>A0ABT4GM65_9BACL</name>
<keyword evidence="1" id="KW-0805">Transcription regulation</keyword>
<evidence type="ECO:0000313" key="6">
    <source>
        <dbReference type="Proteomes" id="UP001527099"/>
    </source>
</evidence>
<accession>A0ABT4GM65</accession>
<dbReference type="Gene3D" id="2.60.120.10">
    <property type="entry name" value="Jelly Rolls"/>
    <property type="match status" value="1"/>
</dbReference>
<gene>
    <name evidence="5" type="ORF">M5X19_30930</name>
</gene>
<evidence type="ECO:0000313" key="5">
    <source>
        <dbReference type="EMBL" id="MCY9697240.1"/>
    </source>
</evidence>
<protein>
    <submittedName>
        <fullName evidence="5">AraC family transcriptional regulator</fullName>
    </submittedName>
</protein>
<organism evidence="5 6">
    <name type="scientific">Paenibacillus alginolyticus</name>
    <dbReference type="NCBI Taxonomy" id="59839"/>
    <lineage>
        <taxon>Bacteria</taxon>
        <taxon>Bacillati</taxon>
        <taxon>Bacillota</taxon>
        <taxon>Bacilli</taxon>
        <taxon>Bacillales</taxon>
        <taxon>Paenibacillaceae</taxon>
        <taxon>Paenibacillus</taxon>
    </lineage>
</organism>
<comment type="caution">
    <text evidence="5">The sequence shown here is derived from an EMBL/GenBank/DDBJ whole genome shotgun (WGS) entry which is preliminary data.</text>
</comment>
<dbReference type="SUPFAM" id="SSF51215">
    <property type="entry name" value="Regulatory protein AraC"/>
    <property type="match status" value="1"/>
</dbReference>
<dbReference type="InterPro" id="IPR037923">
    <property type="entry name" value="HTH-like"/>
</dbReference>
<dbReference type="SUPFAM" id="SSF46689">
    <property type="entry name" value="Homeodomain-like"/>
    <property type="match status" value="2"/>
</dbReference>
<keyword evidence="2" id="KW-0238">DNA-binding</keyword>
<dbReference type="Pfam" id="PF02311">
    <property type="entry name" value="AraC_binding"/>
    <property type="match status" value="1"/>
</dbReference>
<dbReference type="InterPro" id="IPR009057">
    <property type="entry name" value="Homeodomain-like_sf"/>
</dbReference>
<dbReference type="Proteomes" id="UP001527099">
    <property type="component" value="Unassembled WGS sequence"/>
</dbReference>
<dbReference type="EMBL" id="JAMDMX010000132">
    <property type="protein sequence ID" value="MCY9697240.1"/>
    <property type="molecule type" value="Genomic_DNA"/>
</dbReference>
<dbReference type="SMART" id="SM00342">
    <property type="entry name" value="HTH_ARAC"/>
    <property type="match status" value="1"/>
</dbReference>
<sequence>MVSTDKKRFHFDNLYFLDPKPYEFFFLFQIGDLSCDSGYVLMEHTQVCYEITYVMSGKGWFSTNGKRYEVEAGDLYINNPGENHAGGADERDPFRYFYFGFSFHPPRNSDHHESMESPFIHIQKMMEIKGVPLKKDRLGIEHPFLSALKEFRNVSQYSQLMTQTYLNQLIVLMYRNFFSDWDSSYHYTKEKGDSKEIVYNAISYIDNHILQLKDLTEVSRALGYSYSYLSHLFTEETGISLRNFYAQKRLEKTIELIRTRKHSITEIALTMQYQSIHSFSRAFRKAVGLSPTEYIQLHCDKKDKKEQ</sequence>
<dbReference type="InterPro" id="IPR018062">
    <property type="entry name" value="HTH_AraC-typ_CS"/>
</dbReference>
<keyword evidence="3" id="KW-0804">Transcription</keyword>
<dbReference type="PROSITE" id="PS00041">
    <property type="entry name" value="HTH_ARAC_FAMILY_1"/>
    <property type="match status" value="1"/>
</dbReference>
<dbReference type="PANTHER" id="PTHR43280:SF2">
    <property type="entry name" value="HTH-TYPE TRANSCRIPTIONAL REGULATOR EXSA"/>
    <property type="match status" value="1"/>
</dbReference>
<dbReference type="InterPro" id="IPR003313">
    <property type="entry name" value="AraC-bd"/>
</dbReference>
<evidence type="ECO:0000256" key="2">
    <source>
        <dbReference type="ARBA" id="ARBA00023125"/>
    </source>
</evidence>
<dbReference type="InterPro" id="IPR018060">
    <property type="entry name" value="HTH_AraC"/>
</dbReference>
<evidence type="ECO:0000256" key="3">
    <source>
        <dbReference type="ARBA" id="ARBA00023163"/>
    </source>
</evidence>
<feature type="domain" description="HTH araC/xylS-type" evidence="4">
    <location>
        <begin position="199"/>
        <end position="297"/>
    </location>
</feature>
<keyword evidence="6" id="KW-1185">Reference proteome</keyword>
<proteinExistence type="predicted"/>
<dbReference type="RefSeq" id="WP_268618050.1">
    <property type="nucleotide sequence ID" value="NZ_JAMDMX010000132.1"/>
</dbReference>
<dbReference type="PANTHER" id="PTHR43280">
    <property type="entry name" value="ARAC-FAMILY TRANSCRIPTIONAL REGULATOR"/>
    <property type="match status" value="1"/>
</dbReference>
<reference evidence="5 6" key="1">
    <citation type="submission" date="2022-05" db="EMBL/GenBank/DDBJ databases">
        <title>Genome Sequencing of Bee-Associated Microbes.</title>
        <authorList>
            <person name="Dunlap C."/>
        </authorList>
    </citation>
    <scope>NUCLEOTIDE SEQUENCE [LARGE SCALE GENOMIC DNA]</scope>
    <source>
        <strain evidence="5 6">NRRL B-14421</strain>
    </source>
</reference>
<evidence type="ECO:0000256" key="1">
    <source>
        <dbReference type="ARBA" id="ARBA00023015"/>
    </source>
</evidence>
<dbReference type="PROSITE" id="PS01124">
    <property type="entry name" value="HTH_ARAC_FAMILY_2"/>
    <property type="match status" value="1"/>
</dbReference>
<dbReference type="Gene3D" id="1.10.10.60">
    <property type="entry name" value="Homeodomain-like"/>
    <property type="match status" value="2"/>
</dbReference>
<evidence type="ECO:0000259" key="4">
    <source>
        <dbReference type="PROSITE" id="PS01124"/>
    </source>
</evidence>
<dbReference type="Pfam" id="PF12833">
    <property type="entry name" value="HTH_18"/>
    <property type="match status" value="1"/>
</dbReference>
<dbReference type="InterPro" id="IPR014710">
    <property type="entry name" value="RmlC-like_jellyroll"/>
</dbReference>